<keyword evidence="3 8" id="KW-0328">Glycosyltransferase</keyword>
<keyword evidence="6" id="KW-1133">Transmembrane helix</keyword>
<keyword evidence="7" id="KW-0472">Membrane</keyword>
<proteinExistence type="inferred from homology"/>
<dbReference type="FunCoup" id="A0A1S3I0B9">
    <property type="interactions" value="102"/>
</dbReference>
<protein>
    <recommendedName>
        <fullName evidence="8">Glycosyltransferase family 92 protein</fullName>
        <ecNumber evidence="8">2.4.1.-</ecNumber>
    </recommendedName>
</protein>
<dbReference type="KEGG" id="lak:106159139"/>
<dbReference type="RefSeq" id="XP_013390794.1">
    <property type="nucleotide sequence ID" value="XM_013535340.1"/>
</dbReference>
<evidence type="ECO:0000313" key="9">
    <source>
        <dbReference type="Proteomes" id="UP000085678"/>
    </source>
</evidence>
<dbReference type="AlphaFoldDB" id="A0A1S3I0B9"/>
<dbReference type="GeneID" id="106159139"/>
<organism evidence="9 10">
    <name type="scientific">Lingula anatina</name>
    <name type="common">Brachiopod</name>
    <name type="synonym">Lingula unguis</name>
    <dbReference type="NCBI Taxonomy" id="7574"/>
    <lineage>
        <taxon>Eukaryota</taxon>
        <taxon>Metazoa</taxon>
        <taxon>Spiralia</taxon>
        <taxon>Lophotrochozoa</taxon>
        <taxon>Brachiopoda</taxon>
        <taxon>Linguliformea</taxon>
        <taxon>Lingulata</taxon>
        <taxon>Lingulida</taxon>
        <taxon>Linguloidea</taxon>
        <taxon>Lingulidae</taxon>
        <taxon>Lingula</taxon>
    </lineage>
</organism>
<reference evidence="10" key="1">
    <citation type="submission" date="2025-08" db="UniProtKB">
        <authorList>
            <consortium name="RefSeq"/>
        </authorList>
    </citation>
    <scope>IDENTIFICATION</scope>
    <source>
        <tissue evidence="10">Gonads</tissue>
    </source>
</reference>
<comment type="similarity">
    <text evidence="2 8">Belongs to the glycosyltransferase 92 family.</text>
</comment>
<evidence type="ECO:0000256" key="4">
    <source>
        <dbReference type="ARBA" id="ARBA00022679"/>
    </source>
</evidence>
<evidence type="ECO:0000256" key="1">
    <source>
        <dbReference type="ARBA" id="ARBA00004167"/>
    </source>
</evidence>
<keyword evidence="4 8" id="KW-0808">Transferase</keyword>
<evidence type="ECO:0000256" key="5">
    <source>
        <dbReference type="ARBA" id="ARBA00022692"/>
    </source>
</evidence>
<dbReference type="Proteomes" id="UP000085678">
    <property type="component" value="Unplaced"/>
</dbReference>
<keyword evidence="9" id="KW-1185">Reference proteome</keyword>
<accession>A0A1S3I0B9</accession>
<evidence type="ECO:0000313" key="10">
    <source>
        <dbReference type="RefSeq" id="XP_013390794.1"/>
    </source>
</evidence>
<dbReference type="OrthoDB" id="6061442at2759"/>
<dbReference type="InterPro" id="IPR008166">
    <property type="entry name" value="Glyco_transf_92"/>
</dbReference>
<keyword evidence="5" id="KW-0812">Transmembrane</keyword>
<dbReference type="EC" id="2.4.1.-" evidence="8"/>
<dbReference type="GO" id="GO:0016020">
    <property type="term" value="C:membrane"/>
    <property type="evidence" value="ECO:0007669"/>
    <property type="project" value="UniProtKB-SubCell"/>
</dbReference>
<dbReference type="InParanoid" id="A0A1S3I0B9"/>
<evidence type="ECO:0000256" key="2">
    <source>
        <dbReference type="ARBA" id="ARBA00007647"/>
    </source>
</evidence>
<comment type="subcellular location">
    <subcellularLocation>
        <location evidence="1">Membrane</location>
        <topology evidence="1">Single-pass membrane protein</topology>
    </subcellularLocation>
</comment>
<evidence type="ECO:0000256" key="7">
    <source>
        <dbReference type="ARBA" id="ARBA00023136"/>
    </source>
</evidence>
<evidence type="ECO:0000256" key="8">
    <source>
        <dbReference type="RuleBase" id="RU366017"/>
    </source>
</evidence>
<gene>
    <name evidence="10" type="primary">LOC106159139</name>
</gene>
<evidence type="ECO:0000256" key="3">
    <source>
        <dbReference type="ARBA" id="ARBA00022676"/>
    </source>
</evidence>
<name>A0A1S3I0B9_LINAN</name>
<dbReference type="PANTHER" id="PTHR21461:SF69">
    <property type="entry name" value="GLYCOSYLTRANSFERASE FAMILY 92 PROTEIN"/>
    <property type="match status" value="1"/>
</dbReference>
<dbReference type="STRING" id="7574.A0A1S3I0B9"/>
<dbReference type="GO" id="GO:0005737">
    <property type="term" value="C:cytoplasm"/>
    <property type="evidence" value="ECO:0007669"/>
    <property type="project" value="TreeGrafter"/>
</dbReference>
<dbReference type="PANTHER" id="PTHR21461">
    <property type="entry name" value="GLYCOSYLTRANSFERASE FAMILY 92 PROTEIN"/>
    <property type="match status" value="1"/>
</dbReference>
<sequence>MRPPLVIFGLLLLGLVFYLVLYREELKGGLPHLKQLLIITEKTPFLTPKLERHDRNITIMKWLNPKMFTEIYVLSAYYDDRPTLDPKTKPVVRIIGVADKGTIEDRGEKLFCIVWHDVSHDSVLIEMEVTHLGSGAYSHGRYFRQYIFICPLTNITIIKPSTISVTDGLFHKQFDWKLMKKVFPRIPVRYPEKPTKKMDFGQCTSITYWTVDPYRVVEWAELHRIWGVKEMNIYGSMVSEKTEKVFRHYHQEGFLTYTIVERPMNQTDEAIFFLMSSPVINDCIYRNMYRYNKIIVVDLDEMIVPRGNLSNYPQLLDAIESSVETRHPYRMYNFRNLYFFFELPQNEKYPVQLRTLRQIGRLRDITPYGTATKSIIDPMACTNMHNHFCWRLTKLSDTHGHSIDVHPGFGLNQHYKKCHFDQYMVTYNLPPCKEALKNFSVDYTMLHYKDLLLPNVESQWIKLGL</sequence>
<dbReference type="Pfam" id="PF01697">
    <property type="entry name" value="Glyco_transf_92"/>
    <property type="match status" value="1"/>
</dbReference>
<evidence type="ECO:0000256" key="6">
    <source>
        <dbReference type="ARBA" id="ARBA00022989"/>
    </source>
</evidence>
<dbReference type="GO" id="GO:0016757">
    <property type="term" value="F:glycosyltransferase activity"/>
    <property type="evidence" value="ECO:0007669"/>
    <property type="project" value="UniProtKB-UniRule"/>
</dbReference>